<dbReference type="GO" id="GO:0008615">
    <property type="term" value="P:pyridoxine biosynthetic process"/>
    <property type="evidence" value="ECO:0007669"/>
    <property type="project" value="UniProtKB-UniRule"/>
</dbReference>
<keyword evidence="9 12" id="KW-0718">Serine biosynthesis</keyword>
<feature type="modified residue" description="N6-(pyridoxal phosphate)lysine" evidence="12">
    <location>
        <position position="196"/>
    </location>
</feature>
<dbReference type="SUPFAM" id="SSF53383">
    <property type="entry name" value="PLP-dependent transferases"/>
    <property type="match status" value="1"/>
</dbReference>
<comment type="caution">
    <text evidence="12">Lacks conserved residue(s) required for the propagation of feature annotation.</text>
</comment>
<dbReference type="GO" id="GO:0004648">
    <property type="term" value="F:O-phospho-L-serine:2-oxoglutarate aminotransferase activity"/>
    <property type="evidence" value="ECO:0007669"/>
    <property type="project" value="UniProtKB-UniRule"/>
</dbReference>
<feature type="binding site" evidence="12">
    <location>
        <position position="102"/>
    </location>
    <ligand>
        <name>pyridoxal 5'-phosphate</name>
        <dbReference type="ChEBI" id="CHEBI:597326"/>
    </ligand>
</feature>
<name>A0A1I6GH10_9GAMM</name>
<keyword evidence="12" id="KW-0963">Cytoplasm</keyword>
<keyword evidence="6 12" id="KW-0808">Transferase</keyword>
<keyword evidence="4 12" id="KW-0032">Aminotransferase</keyword>
<evidence type="ECO:0000256" key="8">
    <source>
        <dbReference type="ARBA" id="ARBA00023096"/>
    </source>
</evidence>
<dbReference type="GO" id="GO:0005737">
    <property type="term" value="C:cytoplasm"/>
    <property type="evidence" value="ECO:0007669"/>
    <property type="project" value="UniProtKB-SubCell"/>
</dbReference>
<dbReference type="EC" id="2.6.1.52" evidence="12"/>
<dbReference type="Gene3D" id="3.40.640.10">
    <property type="entry name" value="Type I PLP-dependent aspartate aminotransferase-like (Major domain)"/>
    <property type="match status" value="1"/>
</dbReference>
<gene>
    <name evidence="12" type="primary">serC</name>
    <name evidence="14" type="ORF">SAMN05216203_0093</name>
</gene>
<feature type="binding site" evidence="12">
    <location>
        <position position="152"/>
    </location>
    <ligand>
        <name>pyridoxal 5'-phosphate</name>
        <dbReference type="ChEBI" id="CHEBI:597326"/>
    </ligand>
</feature>
<comment type="pathway">
    <text evidence="2 12">Amino-acid biosynthesis; L-serine biosynthesis; L-serine from 3-phospho-D-glycerate: step 2/3.</text>
</comment>
<dbReference type="GO" id="GO:0030170">
    <property type="term" value="F:pyridoxal phosphate binding"/>
    <property type="evidence" value="ECO:0007669"/>
    <property type="project" value="UniProtKB-UniRule"/>
</dbReference>
<feature type="domain" description="Aminotransferase class V" evidence="13">
    <location>
        <begin position="5"/>
        <end position="348"/>
    </location>
</feature>
<organism evidence="14 15">
    <name type="scientific">Marinobacter daqiaonensis</name>
    <dbReference type="NCBI Taxonomy" id="650891"/>
    <lineage>
        <taxon>Bacteria</taxon>
        <taxon>Pseudomonadati</taxon>
        <taxon>Pseudomonadota</taxon>
        <taxon>Gammaproteobacteria</taxon>
        <taxon>Pseudomonadales</taxon>
        <taxon>Marinobacteraceae</taxon>
        <taxon>Marinobacter</taxon>
    </lineage>
</organism>
<evidence type="ECO:0000259" key="13">
    <source>
        <dbReference type="Pfam" id="PF00266"/>
    </source>
</evidence>
<dbReference type="AlphaFoldDB" id="A0A1I6GH10"/>
<dbReference type="InterPro" id="IPR015421">
    <property type="entry name" value="PyrdxlP-dep_Trfase_major"/>
</dbReference>
<dbReference type="PIRSF" id="PIRSF000525">
    <property type="entry name" value="SerC"/>
    <property type="match status" value="1"/>
</dbReference>
<evidence type="ECO:0000256" key="4">
    <source>
        <dbReference type="ARBA" id="ARBA00022576"/>
    </source>
</evidence>
<dbReference type="Proteomes" id="UP000198644">
    <property type="component" value="Unassembled WGS sequence"/>
</dbReference>
<evidence type="ECO:0000256" key="3">
    <source>
        <dbReference type="ARBA" id="ARBA00006904"/>
    </source>
</evidence>
<dbReference type="InterPro" id="IPR015422">
    <property type="entry name" value="PyrdxlP-dep_Trfase_small"/>
</dbReference>
<dbReference type="InterPro" id="IPR000192">
    <property type="entry name" value="Aminotrans_V_dom"/>
</dbReference>
<comment type="subcellular location">
    <subcellularLocation>
        <location evidence="12">Cytoplasm</location>
    </subcellularLocation>
</comment>
<evidence type="ECO:0000256" key="10">
    <source>
        <dbReference type="ARBA" id="ARBA00047630"/>
    </source>
</evidence>
<evidence type="ECO:0000256" key="1">
    <source>
        <dbReference type="ARBA" id="ARBA00004915"/>
    </source>
</evidence>
<feature type="binding site" evidence="12">
    <location>
        <begin position="76"/>
        <end position="77"/>
    </location>
    <ligand>
        <name>pyridoxal 5'-phosphate</name>
        <dbReference type="ChEBI" id="CHEBI:597326"/>
    </ligand>
</feature>
<comment type="catalytic activity">
    <reaction evidence="10 12">
        <text>4-(phosphooxy)-L-threonine + 2-oxoglutarate = (R)-3-hydroxy-2-oxo-4-phosphooxybutanoate + L-glutamate</text>
        <dbReference type="Rhea" id="RHEA:16573"/>
        <dbReference type="ChEBI" id="CHEBI:16810"/>
        <dbReference type="ChEBI" id="CHEBI:29985"/>
        <dbReference type="ChEBI" id="CHEBI:58452"/>
        <dbReference type="ChEBI" id="CHEBI:58538"/>
        <dbReference type="EC" id="2.6.1.52"/>
    </reaction>
</comment>
<feature type="binding site" evidence="12">
    <location>
        <position position="172"/>
    </location>
    <ligand>
        <name>pyridoxal 5'-phosphate</name>
        <dbReference type="ChEBI" id="CHEBI:597326"/>
    </ligand>
</feature>
<dbReference type="Gene3D" id="3.90.1150.10">
    <property type="entry name" value="Aspartate Aminotransferase, domain 1"/>
    <property type="match status" value="1"/>
</dbReference>
<dbReference type="STRING" id="650891.SAMN05216203_0093"/>
<dbReference type="Pfam" id="PF00266">
    <property type="entry name" value="Aminotran_5"/>
    <property type="match status" value="1"/>
</dbReference>
<evidence type="ECO:0000256" key="9">
    <source>
        <dbReference type="ARBA" id="ARBA00023299"/>
    </source>
</evidence>
<evidence type="ECO:0000256" key="5">
    <source>
        <dbReference type="ARBA" id="ARBA00022605"/>
    </source>
</evidence>
<dbReference type="PANTHER" id="PTHR43247:SF1">
    <property type="entry name" value="PHOSPHOSERINE AMINOTRANSFERASE"/>
    <property type="match status" value="1"/>
</dbReference>
<dbReference type="UniPathway" id="UPA00135">
    <property type="reaction ID" value="UER00197"/>
</dbReference>
<feature type="binding site" evidence="12">
    <location>
        <position position="42"/>
    </location>
    <ligand>
        <name>L-glutamate</name>
        <dbReference type="ChEBI" id="CHEBI:29985"/>
    </ligand>
</feature>
<evidence type="ECO:0000256" key="6">
    <source>
        <dbReference type="ARBA" id="ARBA00022679"/>
    </source>
</evidence>
<dbReference type="CDD" id="cd00611">
    <property type="entry name" value="PSAT_like"/>
    <property type="match status" value="1"/>
</dbReference>
<dbReference type="UniPathway" id="UPA00244">
    <property type="reaction ID" value="UER00311"/>
</dbReference>
<dbReference type="GO" id="GO:0006564">
    <property type="term" value="P:L-serine biosynthetic process"/>
    <property type="evidence" value="ECO:0007669"/>
    <property type="project" value="UniProtKB-UniRule"/>
</dbReference>
<comment type="pathway">
    <text evidence="1 12">Cofactor biosynthesis; pyridoxine 5'-phosphate biosynthesis; pyridoxine 5'-phosphate from D-erythrose 4-phosphate: step 3/5.</text>
</comment>
<comment type="similarity">
    <text evidence="3 12">Belongs to the class-V pyridoxal-phosphate-dependent aminotransferase family. SerC subfamily.</text>
</comment>
<evidence type="ECO:0000256" key="2">
    <source>
        <dbReference type="ARBA" id="ARBA00005099"/>
    </source>
</evidence>
<accession>A0A1I6GH10</accession>
<feature type="binding site" evidence="12">
    <location>
        <position position="195"/>
    </location>
    <ligand>
        <name>pyridoxal 5'-phosphate</name>
        <dbReference type="ChEBI" id="CHEBI:597326"/>
    </ligand>
</feature>
<proteinExistence type="inferred from homology"/>
<comment type="function">
    <text evidence="12">Catalyzes the reversible conversion of 3-phosphohydroxypyruvate to phosphoserine and of 3-hydroxy-2-oxo-4-phosphonooxybutanoate to phosphohydroxythreonine.</text>
</comment>
<dbReference type="OrthoDB" id="9809412at2"/>
<evidence type="ECO:0000313" key="14">
    <source>
        <dbReference type="EMBL" id="SFR41533.1"/>
    </source>
</evidence>
<dbReference type="InterPro" id="IPR015424">
    <property type="entry name" value="PyrdxlP-dep_Trfase"/>
</dbReference>
<dbReference type="FunFam" id="3.90.1150.10:FF:000006">
    <property type="entry name" value="Phosphoserine aminotransferase"/>
    <property type="match status" value="1"/>
</dbReference>
<comment type="cofactor">
    <cofactor evidence="12">
        <name>pyridoxal 5'-phosphate</name>
        <dbReference type="ChEBI" id="CHEBI:597326"/>
    </cofactor>
    <text evidence="12">Binds 1 pyridoxal phosphate per subunit.</text>
</comment>
<dbReference type="InterPro" id="IPR022278">
    <property type="entry name" value="Pser_aminoTfrase"/>
</dbReference>
<keyword evidence="8 12" id="KW-0664">Pyridoxine biosynthesis</keyword>
<comment type="subunit">
    <text evidence="12">Homodimer.</text>
</comment>
<evidence type="ECO:0000256" key="7">
    <source>
        <dbReference type="ARBA" id="ARBA00022898"/>
    </source>
</evidence>
<protein>
    <recommendedName>
        <fullName evidence="12">Phosphoserine aminotransferase</fullName>
        <ecNumber evidence="12">2.6.1.52</ecNumber>
    </recommendedName>
    <alternativeName>
        <fullName evidence="12">Phosphohydroxythreonine aminotransferase</fullName>
        <shortName evidence="12">PSAT</shortName>
    </alternativeName>
</protein>
<keyword evidence="7 12" id="KW-0663">Pyridoxal phosphate</keyword>
<evidence type="ECO:0000313" key="15">
    <source>
        <dbReference type="Proteomes" id="UP000198644"/>
    </source>
</evidence>
<keyword evidence="15" id="KW-1185">Reference proteome</keyword>
<dbReference type="RefSeq" id="WP_092008362.1">
    <property type="nucleotide sequence ID" value="NZ_FOYW01000001.1"/>
</dbReference>
<reference evidence="14 15" key="1">
    <citation type="submission" date="2016-10" db="EMBL/GenBank/DDBJ databases">
        <authorList>
            <person name="de Groot N.N."/>
        </authorList>
    </citation>
    <scope>NUCLEOTIDE SEQUENCE [LARGE SCALE GENOMIC DNA]</scope>
    <source>
        <strain evidence="14 15">CGMCC 1.9167</strain>
    </source>
</reference>
<comment type="catalytic activity">
    <reaction evidence="11 12">
        <text>O-phospho-L-serine + 2-oxoglutarate = 3-phosphooxypyruvate + L-glutamate</text>
        <dbReference type="Rhea" id="RHEA:14329"/>
        <dbReference type="ChEBI" id="CHEBI:16810"/>
        <dbReference type="ChEBI" id="CHEBI:18110"/>
        <dbReference type="ChEBI" id="CHEBI:29985"/>
        <dbReference type="ChEBI" id="CHEBI:57524"/>
        <dbReference type="EC" id="2.6.1.52"/>
    </reaction>
</comment>
<dbReference type="HAMAP" id="MF_00160">
    <property type="entry name" value="SerC_aminotrans_5"/>
    <property type="match status" value="1"/>
</dbReference>
<sequence length="360" mass="39665">MSRAYNFCAGPAALPEPVLRQARDEMLDWRGTGMSVMEMSHRSDEFVEIAETAEKDLRELAGISDDYAVLFMQGGASGQFATVPLNLLGENTRVDYVNTGIWSKKAIAEAKRYATVNVAASSEDRGFTTVPDQSEWNTSADAAYLHYTPNETIGGLEYDFVPDSGRVPLVADMSSNILSRPVDVNRFGLIYAGAQKNIGPSGLVVVIIRKDLLGRARPETPTMMNYQVMADNASMYNTPATYSWYLAGLVFKWLKEQGGVDAMEALNYRKSKKLYDYIDASGFYANPIEPRFRSWMNVPFTLADDSLNGAFLKGADERGLLNLEGHRSVGGMRASIYNAMPEAGVDALIDYMAGFVKEHG</sequence>
<dbReference type="NCBIfam" id="NF003764">
    <property type="entry name" value="PRK05355.1"/>
    <property type="match status" value="1"/>
</dbReference>
<dbReference type="EMBL" id="FOYW01000001">
    <property type="protein sequence ID" value="SFR41533.1"/>
    <property type="molecule type" value="Genomic_DNA"/>
</dbReference>
<evidence type="ECO:0000256" key="11">
    <source>
        <dbReference type="ARBA" id="ARBA00049007"/>
    </source>
</evidence>
<evidence type="ECO:0000256" key="12">
    <source>
        <dbReference type="HAMAP-Rule" id="MF_00160"/>
    </source>
</evidence>
<feature type="binding site" evidence="12">
    <location>
        <begin position="237"/>
        <end position="238"/>
    </location>
    <ligand>
        <name>pyridoxal 5'-phosphate</name>
        <dbReference type="ChEBI" id="CHEBI:597326"/>
    </ligand>
</feature>
<dbReference type="NCBIfam" id="TIGR01364">
    <property type="entry name" value="serC_1"/>
    <property type="match status" value="1"/>
</dbReference>
<dbReference type="PANTHER" id="PTHR43247">
    <property type="entry name" value="PHOSPHOSERINE AMINOTRANSFERASE"/>
    <property type="match status" value="1"/>
</dbReference>
<dbReference type="FunFam" id="3.40.640.10:FF:000010">
    <property type="entry name" value="Phosphoserine aminotransferase"/>
    <property type="match status" value="1"/>
</dbReference>
<keyword evidence="5 12" id="KW-0028">Amino-acid biosynthesis</keyword>